<comment type="caution">
    <text evidence="3">The sequence shown here is derived from an EMBL/GenBank/DDBJ whole genome shotgun (WGS) entry which is preliminary data.</text>
</comment>
<feature type="compositionally biased region" description="Basic and acidic residues" evidence="1">
    <location>
        <begin position="111"/>
        <end position="123"/>
    </location>
</feature>
<accession>A0ABV6GPV0</accession>
<proteinExistence type="predicted"/>
<dbReference type="Proteomes" id="UP001589785">
    <property type="component" value="Unassembled WGS sequence"/>
</dbReference>
<reference evidence="3 4" key="1">
    <citation type="submission" date="2024-09" db="EMBL/GenBank/DDBJ databases">
        <authorList>
            <person name="Sun Q."/>
            <person name="Mori K."/>
        </authorList>
    </citation>
    <scope>NUCLEOTIDE SEQUENCE [LARGE SCALE GENOMIC DNA]</scope>
    <source>
        <strain evidence="3 4">CCM 7224</strain>
    </source>
</reference>
<protein>
    <recommendedName>
        <fullName evidence="5">Coupling factor for flagellin transcription and translation</fullName>
    </recommendedName>
</protein>
<dbReference type="RefSeq" id="WP_066230149.1">
    <property type="nucleotide sequence ID" value="NZ_JBHLVN010000007.1"/>
</dbReference>
<feature type="compositionally biased region" description="Basic and acidic residues" evidence="1">
    <location>
        <begin position="133"/>
        <end position="142"/>
    </location>
</feature>
<evidence type="ECO:0000256" key="1">
    <source>
        <dbReference type="SAM" id="MobiDB-lite"/>
    </source>
</evidence>
<name>A0ABV6GPV0_9BACL</name>
<organism evidence="3 4">
    <name type="scientific">Geobacillus jurassicus</name>
    <dbReference type="NCBI Taxonomy" id="235932"/>
    <lineage>
        <taxon>Bacteria</taxon>
        <taxon>Bacillati</taxon>
        <taxon>Bacillota</taxon>
        <taxon>Bacilli</taxon>
        <taxon>Bacillales</taxon>
        <taxon>Anoxybacillaceae</taxon>
        <taxon>Geobacillus</taxon>
    </lineage>
</organism>
<keyword evidence="2" id="KW-0472">Membrane</keyword>
<feature type="region of interest" description="Disordered" evidence="1">
    <location>
        <begin position="63"/>
        <end position="150"/>
    </location>
</feature>
<gene>
    <name evidence="3" type="ORF">ACFFHQ_01945</name>
</gene>
<feature type="compositionally biased region" description="Basic and acidic residues" evidence="1">
    <location>
        <begin position="89"/>
        <end position="98"/>
    </location>
</feature>
<keyword evidence="2" id="KW-1133">Transmembrane helix</keyword>
<keyword evidence="2" id="KW-0812">Transmembrane</keyword>
<feature type="compositionally biased region" description="Polar residues" evidence="1">
    <location>
        <begin position="65"/>
        <end position="78"/>
    </location>
</feature>
<feature type="transmembrane region" description="Helical" evidence="2">
    <location>
        <begin position="6"/>
        <end position="25"/>
    </location>
</feature>
<dbReference type="EMBL" id="JBHLVN010000007">
    <property type="protein sequence ID" value="MFC0296253.1"/>
    <property type="molecule type" value="Genomic_DNA"/>
</dbReference>
<evidence type="ECO:0000313" key="3">
    <source>
        <dbReference type="EMBL" id="MFC0296253.1"/>
    </source>
</evidence>
<sequence>MTAFWLTISLLLHALSFWLIILLFLRLSRLGEAERRAEELEEAMTAYLAAWKEENERFLAELDSRTVSPPSASETGGAQLNAAAGASGLHRERSREKTAPMPDAGSGKHAAGFEKRAAERTPEDEAGEGGSTRQERQKKIEESYSGEAAGAASDYVTDIGVVEDVLELSFTQPAGASELVRRLYAEGATVEEIAKQLGKGKTEVELLLKFAPKTDR</sequence>
<keyword evidence="4" id="KW-1185">Reference proteome</keyword>
<evidence type="ECO:0000256" key="2">
    <source>
        <dbReference type="SAM" id="Phobius"/>
    </source>
</evidence>
<dbReference type="Gene3D" id="1.10.10.60">
    <property type="entry name" value="Homeodomain-like"/>
    <property type="match status" value="1"/>
</dbReference>
<evidence type="ECO:0008006" key="5">
    <source>
        <dbReference type="Google" id="ProtNLM"/>
    </source>
</evidence>
<evidence type="ECO:0000313" key="4">
    <source>
        <dbReference type="Proteomes" id="UP001589785"/>
    </source>
</evidence>